<dbReference type="SUPFAM" id="SSF46785">
    <property type="entry name" value="Winged helix' DNA-binding domain"/>
    <property type="match status" value="1"/>
</dbReference>
<dbReference type="EMBL" id="JBICRM010000100">
    <property type="protein sequence ID" value="MFG1711327.1"/>
    <property type="molecule type" value="Genomic_DNA"/>
</dbReference>
<protein>
    <submittedName>
        <fullName evidence="1">Uncharacterized protein</fullName>
    </submittedName>
</protein>
<keyword evidence="2" id="KW-1185">Reference proteome</keyword>
<proteinExistence type="predicted"/>
<reference evidence="1 2" key="1">
    <citation type="submission" date="2024-10" db="EMBL/GenBank/DDBJ databases">
        <authorList>
            <person name="Topkara A.R."/>
            <person name="Saygin H."/>
        </authorList>
    </citation>
    <scope>NUCLEOTIDE SEQUENCE [LARGE SCALE GENOMIC DNA]</scope>
    <source>
        <strain evidence="1 2">M3C6</strain>
    </source>
</reference>
<evidence type="ECO:0000313" key="1">
    <source>
        <dbReference type="EMBL" id="MFG1711327.1"/>
    </source>
</evidence>
<comment type="caution">
    <text evidence="1">The sequence shown here is derived from an EMBL/GenBank/DDBJ whole genome shotgun (WGS) entry which is preliminary data.</text>
</comment>
<dbReference type="Proteomes" id="UP001603978">
    <property type="component" value="Unassembled WGS sequence"/>
</dbReference>
<gene>
    <name evidence="1" type="ORF">ACFLIM_50090</name>
</gene>
<evidence type="ECO:0000313" key="2">
    <source>
        <dbReference type="Proteomes" id="UP001603978"/>
    </source>
</evidence>
<organism evidence="1 2">
    <name type="scientific">Nonomuraea marmarensis</name>
    <dbReference type="NCBI Taxonomy" id="3351344"/>
    <lineage>
        <taxon>Bacteria</taxon>
        <taxon>Bacillati</taxon>
        <taxon>Actinomycetota</taxon>
        <taxon>Actinomycetes</taxon>
        <taxon>Streptosporangiales</taxon>
        <taxon>Streptosporangiaceae</taxon>
        <taxon>Nonomuraea</taxon>
    </lineage>
</organism>
<dbReference type="InterPro" id="IPR036390">
    <property type="entry name" value="WH_DNA-bd_sf"/>
</dbReference>
<sequence length="535" mass="60133">MTLPRTVADVLTEHVLFEIESIDRMYLNVYQPLLQHPRAIVGYVHHQLGLPIASTAPLGKVSEGFEQAIHAFARAQDIPVLHLAKGVRKDDVMHEHLARFTATGATEGVLFIGRAQQKTPVFRTEKRRDAAGESYPWIVKTTAMVNHWYFYLVDADFGPLFLEFAGYFPYNAKLCLNGHEYAKRQTAKNGIAFTALDNGFAATDDPAAVQRICDGLDAARIDALLRKWLARLPHPFTPADRAAGYRYEISILQAEFSLTQMLDRPVSGRVFFEQVIRDNLSIGRPDQVSLIFHRKMIGKGRRPTPGHFRTRIITHGVTPSLHVDYKSSRIKQYHKEGRALRTETTINNTYDFGIGRKLTNLPALRQIGFSANRRLLGVQRLSHDPITGAEAVHAVCDPIVRPDGHRTAGLRFTDPRAQALLHLLVLFRLHINGFTNADLRELLGDALGRSHITAGQASYDLRRLRLHGLIERIPRSHRYRVTDLGLQHAMFLTAAHDHVLTTGMAELHQPSRLTTATRTYQRAIDDLAHRGGIAA</sequence>
<name>A0ABW7AV80_9ACTN</name>
<accession>A0ABW7AV80</accession>
<dbReference type="RefSeq" id="WP_393177991.1">
    <property type="nucleotide sequence ID" value="NZ_JBICRM010000100.1"/>
</dbReference>